<dbReference type="EMBL" id="BAEG01000054">
    <property type="protein sequence ID" value="GAB14081.1"/>
    <property type="molecule type" value="Genomic_DNA"/>
</dbReference>
<name>H0QMN0_ARTG1</name>
<reference evidence="1 2" key="1">
    <citation type="submission" date="2011-12" db="EMBL/GenBank/DDBJ databases">
        <title>Whole genome shotgun sequence of Arthrobacter globiformis NBRC 12137.</title>
        <authorList>
            <person name="Miyazawa S."/>
            <person name="Hosoyama A."/>
            <person name="Tsuchikane K."/>
            <person name="Katsumata H."/>
            <person name="Yamazaki S."/>
            <person name="Fujita N."/>
        </authorList>
    </citation>
    <scope>NUCLEOTIDE SEQUENCE [LARGE SCALE GENOMIC DNA]</scope>
    <source>
        <strain evidence="1 2">NBRC 12137</strain>
    </source>
</reference>
<dbReference type="STRING" id="1077972.ARGLB_054_00850"/>
<dbReference type="AlphaFoldDB" id="H0QMN0"/>
<dbReference type="Proteomes" id="UP000003828">
    <property type="component" value="Unassembled WGS sequence"/>
</dbReference>
<keyword evidence="2" id="KW-1185">Reference proteome</keyword>
<gene>
    <name evidence="1" type="ORF">ARGLB_054_00850</name>
</gene>
<dbReference type="RefSeq" id="WP_003802071.1">
    <property type="nucleotide sequence ID" value="NZ_BAEG01000054.1"/>
</dbReference>
<evidence type="ECO:0000313" key="1">
    <source>
        <dbReference type="EMBL" id="GAB14081.1"/>
    </source>
</evidence>
<sequence length="106" mass="11977">MGVTGNEPHFQSRHTRFHFGQLGQTIKARIRPIPQRIGHAPVHARDLPTLQRAISHSEINKNSQRTDRGADSLHRLHSCTAFHTRSISPGTDIFTARARLWGHTCL</sequence>
<organism evidence="1 2">
    <name type="scientific">Arthrobacter globiformis (strain ATCC 8010 / DSM 20124 / JCM 1332 / NBRC 12137 / NCIMB 8907 / NRRL B-2979 / 168)</name>
    <dbReference type="NCBI Taxonomy" id="1077972"/>
    <lineage>
        <taxon>Bacteria</taxon>
        <taxon>Bacillati</taxon>
        <taxon>Actinomycetota</taxon>
        <taxon>Actinomycetes</taxon>
        <taxon>Micrococcales</taxon>
        <taxon>Micrococcaceae</taxon>
        <taxon>Arthrobacter</taxon>
    </lineage>
</organism>
<proteinExistence type="predicted"/>
<evidence type="ECO:0000313" key="2">
    <source>
        <dbReference type="Proteomes" id="UP000003828"/>
    </source>
</evidence>
<protein>
    <submittedName>
        <fullName evidence="1">Uncharacterized protein</fullName>
    </submittedName>
</protein>
<accession>H0QMN0</accession>
<comment type="caution">
    <text evidence="1">The sequence shown here is derived from an EMBL/GenBank/DDBJ whole genome shotgun (WGS) entry which is preliminary data.</text>
</comment>